<dbReference type="Gene3D" id="1.10.260.40">
    <property type="entry name" value="lambda repressor-like DNA-binding domains"/>
    <property type="match status" value="1"/>
</dbReference>
<dbReference type="Pfam" id="PF01381">
    <property type="entry name" value="HTH_3"/>
    <property type="match status" value="1"/>
</dbReference>
<dbReference type="SUPFAM" id="SSF47413">
    <property type="entry name" value="lambda repressor-like DNA-binding domains"/>
    <property type="match status" value="1"/>
</dbReference>
<dbReference type="CDD" id="cd00093">
    <property type="entry name" value="HTH_XRE"/>
    <property type="match status" value="1"/>
</dbReference>
<organism evidence="2">
    <name type="scientific">Siphoviridae sp. ctomJ2</name>
    <dbReference type="NCBI Taxonomy" id="2827593"/>
    <lineage>
        <taxon>Viruses</taxon>
        <taxon>Duplodnaviria</taxon>
        <taxon>Heunggongvirae</taxon>
        <taxon>Uroviricota</taxon>
        <taxon>Caudoviricetes</taxon>
    </lineage>
</organism>
<feature type="domain" description="HTH cro/C1-type" evidence="1">
    <location>
        <begin position="4"/>
        <end position="32"/>
    </location>
</feature>
<dbReference type="EMBL" id="BK015864">
    <property type="protein sequence ID" value="DAD70367.1"/>
    <property type="molecule type" value="Genomic_DNA"/>
</dbReference>
<name>A0A8S5LKK5_9CAUD</name>
<evidence type="ECO:0000313" key="2">
    <source>
        <dbReference type="EMBL" id="DAD70367.1"/>
    </source>
</evidence>
<reference evidence="2" key="1">
    <citation type="journal article" date="2021" name="Proc. Natl. Acad. Sci. U.S.A.">
        <title>A Catalog of Tens of Thousands of Viruses from Human Metagenomes Reveals Hidden Associations with Chronic Diseases.</title>
        <authorList>
            <person name="Tisza M.J."/>
            <person name="Buck C.B."/>
        </authorList>
    </citation>
    <scope>NUCLEOTIDE SEQUENCE</scope>
    <source>
        <strain evidence="2">CtomJ2</strain>
    </source>
</reference>
<dbReference type="InterPro" id="IPR010982">
    <property type="entry name" value="Lambda_DNA-bd_dom_sf"/>
</dbReference>
<dbReference type="GO" id="GO:0003677">
    <property type="term" value="F:DNA binding"/>
    <property type="evidence" value="ECO:0007669"/>
    <property type="project" value="InterPro"/>
</dbReference>
<evidence type="ECO:0000259" key="1">
    <source>
        <dbReference type="PROSITE" id="PS50943"/>
    </source>
</evidence>
<dbReference type="InterPro" id="IPR001387">
    <property type="entry name" value="Cro/C1-type_HTH"/>
</dbReference>
<accession>A0A8S5LKK5</accession>
<proteinExistence type="predicted"/>
<protein>
    <submittedName>
        <fullName evidence="2">Helix-turn-helix XRE-family like protein</fullName>
    </submittedName>
</protein>
<dbReference type="PROSITE" id="PS50943">
    <property type="entry name" value="HTH_CROC1"/>
    <property type="match status" value="1"/>
</dbReference>
<sequence length="55" mass="6317">MHIKGIKQEEVARVMGVRRDYLNKILNGRNKPANAEARIMTAISDIIRERESINP</sequence>